<comment type="caution">
    <text evidence="1">The sequence shown here is derived from an EMBL/GenBank/DDBJ whole genome shotgun (WGS) entry which is preliminary data.</text>
</comment>
<evidence type="ECO:0000313" key="1">
    <source>
        <dbReference type="EMBL" id="GAA4307270.1"/>
    </source>
</evidence>
<sequence length="111" mass="12324">MANNYPESNVVKLAGPGVPGMEGDAPLYHYDVPPEDLTTLLANPVKYLEQRGMGREQGIAPDGRMDIVFTSPDRVWDGSQWIEDEGGIEPRHCCCYVTDSQSVCTPHHHKQ</sequence>
<protein>
    <submittedName>
        <fullName evidence="1">Uncharacterized protein</fullName>
    </submittedName>
</protein>
<reference evidence="2" key="1">
    <citation type="journal article" date="2019" name="Int. J. Syst. Evol. Microbiol.">
        <title>The Global Catalogue of Microorganisms (GCM) 10K type strain sequencing project: providing services to taxonomists for standard genome sequencing and annotation.</title>
        <authorList>
            <consortium name="The Broad Institute Genomics Platform"/>
            <consortium name="The Broad Institute Genome Sequencing Center for Infectious Disease"/>
            <person name="Wu L."/>
            <person name="Ma J."/>
        </authorList>
    </citation>
    <scope>NUCLEOTIDE SEQUENCE [LARGE SCALE GENOMIC DNA]</scope>
    <source>
        <strain evidence="2">JCM 31290</strain>
    </source>
</reference>
<evidence type="ECO:0000313" key="2">
    <source>
        <dbReference type="Proteomes" id="UP001501115"/>
    </source>
</evidence>
<dbReference type="Proteomes" id="UP001501115">
    <property type="component" value="Unassembled WGS sequence"/>
</dbReference>
<gene>
    <name evidence="1" type="ORF">GCM10023086_25780</name>
</gene>
<dbReference type="RefSeq" id="WP_345661543.1">
    <property type="nucleotide sequence ID" value="NZ_BAABET010000003.1"/>
</dbReference>
<accession>A0ABP8FMI7</accession>
<organism evidence="1 2">
    <name type="scientific">Streptomyces venetus</name>
    <dbReference type="NCBI Taxonomy" id="1701086"/>
    <lineage>
        <taxon>Bacteria</taxon>
        <taxon>Bacillati</taxon>
        <taxon>Actinomycetota</taxon>
        <taxon>Actinomycetes</taxon>
        <taxon>Kitasatosporales</taxon>
        <taxon>Streptomycetaceae</taxon>
        <taxon>Streptomyces</taxon>
    </lineage>
</organism>
<name>A0ABP8FMI7_9ACTN</name>
<proteinExistence type="predicted"/>
<dbReference type="EMBL" id="BAABET010000003">
    <property type="protein sequence ID" value="GAA4307270.1"/>
    <property type="molecule type" value="Genomic_DNA"/>
</dbReference>
<keyword evidence="2" id="KW-1185">Reference proteome</keyword>